<gene>
    <name evidence="1" type="ORF">I7I51_00457</name>
</gene>
<organism evidence="1 2">
    <name type="scientific">Ajellomyces capsulatus</name>
    <name type="common">Darling's disease fungus</name>
    <name type="synonym">Histoplasma capsulatum</name>
    <dbReference type="NCBI Taxonomy" id="5037"/>
    <lineage>
        <taxon>Eukaryota</taxon>
        <taxon>Fungi</taxon>
        <taxon>Dikarya</taxon>
        <taxon>Ascomycota</taxon>
        <taxon>Pezizomycotina</taxon>
        <taxon>Eurotiomycetes</taxon>
        <taxon>Eurotiomycetidae</taxon>
        <taxon>Onygenales</taxon>
        <taxon>Ajellomycetaceae</taxon>
        <taxon>Histoplasma</taxon>
    </lineage>
</organism>
<dbReference type="AlphaFoldDB" id="A0A8A1MBT6"/>
<sequence length="201" mass="22489">MAGNVRKWCSLPTNHMCRGGKAKRGWCRSRVESQPHAKRRTIQRSQAKLARWPKLNRPGFYRIRRCLGRLGCLILQVLESTKLGVVRGRAVDVIVMPMKIIITPFTFPSVPPGPIRASCCGAVNPGTLEQESLASRLNPRLEALAQKRDWSGRSDLRSMGKVLDTGEPFGTLDQAYGQDFRLLAEVAAIREDSVVLYIYKA</sequence>
<dbReference type="OrthoDB" id="10509149at2759"/>
<dbReference type="EMBL" id="CP069114">
    <property type="protein sequence ID" value="QSS63399.1"/>
    <property type="molecule type" value="Genomic_DNA"/>
</dbReference>
<proteinExistence type="predicted"/>
<accession>A0A8A1MBT6</accession>
<protein>
    <submittedName>
        <fullName evidence="1">Uncharacterized protein</fullName>
    </submittedName>
</protein>
<dbReference type="Proteomes" id="UP000663671">
    <property type="component" value="Chromosome 1"/>
</dbReference>
<dbReference type="VEuPathDB" id="FungiDB:I7I51_00457"/>
<evidence type="ECO:0000313" key="2">
    <source>
        <dbReference type="Proteomes" id="UP000663671"/>
    </source>
</evidence>
<reference evidence="1" key="1">
    <citation type="submission" date="2021-01" db="EMBL/GenBank/DDBJ databases">
        <title>Chromosome-level genome assembly of a human fungal pathogen reveals clustering of transcriptionally co-regulated genes.</title>
        <authorList>
            <person name="Voorhies M."/>
            <person name="Cohen S."/>
            <person name="Shea T.P."/>
            <person name="Petrus S."/>
            <person name="Munoz J.F."/>
            <person name="Poplawski S."/>
            <person name="Goldman W.E."/>
            <person name="Michael T."/>
            <person name="Cuomo C.A."/>
            <person name="Sil A."/>
            <person name="Beyhan S."/>
        </authorList>
    </citation>
    <scope>NUCLEOTIDE SEQUENCE</scope>
    <source>
        <strain evidence="1">WU24</strain>
    </source>
</reference>
<name>A0A8A1MBT6_AJECA</name>
<evidence type="ECO:0000313" key="1">
    <source>
        <dbReference type="EMBL" id="QSS63399.1"/>
    </source>
</evidence>